<gene>
    <name evidence="6" type="ORF">GV68_21440</name>
</gene>
<keyword evidence="3" id="KW-0238">DNA-binding</keyword>
<dbReference type="SUPFAM" id="SSF53850">
    <property type="entry name" value="Periplasmic binding protein-like II"/>
    <property type="match status" value="1"/>
</dbReference>
<dbReference type="InterPro" id="IPR058163">
    <property type="entry name" value="LysR-type_TF_proteobact-type"/>
</dbReference>
<dbReference type="Proteomes" id="UP000052167">
    <property type="component" value="Unassembled WGS sequence"/>
</dbReference>
<proteinExistence type="inferred from homology"/>
<evidence type="ECO:0000256" key="2">
    <source>
        <dbReference type="ARBA" id="ARBA00023015"/>
    </source>
</evidence>
<comment type="similarity">
    <text evidence="1">Belongs to the LysR transcriptional regulatory family.</text>
</comment>
<dbReference type="PANTHER" id="PTHR30537:SF3">
    <property type="entry name" value="TRANSCRIPTIONAL REGULATORY PROTEIN"/>
    <property type="match status" value="1"/>
</dbReference>
<dbReference type="GO" id="GO:0006351">
    <property type="term" value="P:DNA-templated transcription"/>
    <property type="evidence" value="ECO:0007669"/>
    <property type="project" value="TreeGrafter"/>
</dbReference>
<feature type="domain" description="HTH lysR-type" evidence="5">
    <location>
        <begin position="1"/>
        <end position="61"/>
    </location>
</feature>
<comment type="caution">
    <text evidence="6">The sequence shown here is derived from an EMBL/GenBank/DDBJ whole genome shotgun (WGS) entry which is preliminary data.</text>
</comment>
<keyword evidence="4" id="KW-0804">Transcription</keyword>
<dbReference type="InterPro" id="IPR000847">
    <property type="entry name" value="LysR_HTH_N"/>
</dbReference>
<organism evidence="6 7">
    <name type="scientific">Pseudorhizobium pelagicum</name>
    <dbReference type="NCBI Taxonomy" id="1509405"/>
    <lineage>
        <taxon>Bacteria</taxon>
        <taxon>Pseudomonadati</taxon>
        <taxon>Pseudomonadota</taxon>
        <taxon>Alphaproteobacteria</taxon>
        <taxon>Hyphomicrobiales</taxon>
        <taxon>Rhizobiaceae</taxon>
        <taxon>Rhizobium/Agrobacterium group</taxon>
        <taxon>Pseudorhizobium</taxon>
    </lineage>
</organism>
<protein>
    <submittedName>
        <fullName evidence="6">LysR family transcriptional regulator</fullName>
    </submittedName>
</protein>
<name>A0A922T5T3_9HYPH</name>
<dbReference type="GO" id="GO:0043565">
    <property type="term" value="F:sequence-specific DNA binding"/>
    <property type="evidence" value="ECO:0007669"/>
    <property type="project" value="TreeGrafter"/>
</dbReference>
<dbReference type="Pfam" id="PF03466">
    <property type="entry name" value="LysR_substrate"/>
    <property type="match status" value="1"/>
</dbReference>
<dbReference type="InterPro" id="IPR036390">
    <property type="entry name" value="WH_DNA-bd_sf"/>
</dbReference>
<evidence type="ECO:0000259" key="5">
    <source>
        <dbReference type="PROSITE" id="PS50931"/>
    </source>
</evidence>
<dbReference type="Gene3D" id="1.10.10.10">
    <property type="entry name" value="Winged helix-like DNA-binding domain superfamily/Winged helix DNA-binding domain"/>
    <property type="match status" value="1"/>
</dbReference>
<evidence type="ECO:0000256" key="4">
    <source>
        <dbReference type="ARBA" id="ARBA00023163"/>
    </source>
</evidence>
<dbReference type="OrthoDB" id="9798121at2"/>
<dbReference type="InterPro" id="IPR005119">
    <property type="entry name" value="LysR_subst-bd"/>
</dbReference>
<evidence type="ECO:0000256" key="3">
    <source>
        <dbReference type="ARBA" id="ARBA00023125"/>
    </source>
</evidence>
<keyword evidence="7" id="KW-1185">Reference proteome</keyword>
<dbReference type="RefSeq" id="WP_037162130.1">
    <property type="nucleotide sequence ID" value="NZ_CAJXID010000040.1"/>
</dbReference>
<dbReference type="PANTHER" id="PTHR30537">
    <property type="entry name" value="HTH-TYPE TRANSCRIPTIONAL REGULATOR"/>
    <property type="match status" value="1"/>
</dbReference>
<dbReference type="Gene3D" id="3.40.190.290">
    <property type="match status" value="1"/>
</dbReference>
<dbReference type="InterPro" id="IPR036388">
    <property type="entry name" value="WH-like_DNA-bd_sf"/>
</dbReference>
<dbReference type="PROSITE" id="PS50931">
    <property type="entry name" value="HTH_LYSR"/>
    <property type="match status" value="1"/>
</dbReference>
<evidence type="ECO:0000313" key="7">
    <source>
        <dbReference type="Proteomes" id="UP000052167"/>
    </source>
</evidence>
<dbReference type="SUPFAM" id="SSF46785">
    <property type="entry name" value="Winged helix' DNA-binding domain"/>
    <property type="match status" value="1"/>
</dbReference>
<evidence type="ECO:0000256" key="1">
    <source>
        <dbReference type="ARBA" id="ARBA00009437"/>
    </source>
</evidence>
<accession>A0A922T5T3</accession>
<reference evidence="6 7" key="1">
    <citation type="submission" date="2014-06" db="EMBL/GenBank/DDBJ databases">
        <title>Rhizobium pelagicum/R2-400B4.</title>
        <authorList>
            <person name="Kimes N.E."/>
            <person name="Lopez-Perez M."/>
        </authorList>
    </citation>
    <scope>NUCLEOTIDE SEQUENCE [LARGE SCALE GENOMIC DNA]</scope>
    <source>
        <strain evidence="6 7">R2-400B4</strain>
    </source>
</reference>
<dbReference type="PRINTS" id="PR00039">
    <property type="entry name" value="HTHLYSR"/>
</dbReference>
<keyword evidence="2" id="KW-0805">Transcription regulation</keyword>
<sequence>MNTISWDLYRTFLAVLRTGSLSAGARDLGLTQPTAGRHVEALERALGYPLFTRSQQGLRPTDAALALQPYAETLASTAAAMERHATGASGDISGVVRISASDVIGIEVLPPILAALQDEHPHLTIELSLSDAVEDLLRREADIAIRMTNPAQEALVAQRIGNVPIGLHAHQRYLDRYGMPLSPADLKGHRFIGFDRKTAFIRAMEVRFQAMMPTFPALDELNWSYRIDSNVAQLAAIRAGVGIGFCQTGVARRDPDLVRILPDVFELPLETWVVMHENLRRGLRWRKTFDALVQGLRDYARETRPQD</sequence>
<evidence type="ECO:0000313" key="6">
    <source>
        <dbReference type="EMBL" id="KEQ09915.1"/>
    </source>
</evidence>
<dbReference type="EMBL" id="JOKJ01000005">
    <property type="protein sequence ID" value="KEQ09915.1"/>
    <property type="molecule type" value="Genomic_DNA"/>
</dbReference>
<dbReference type="AlphaFoldDB" id="A0A922T5T3"/>
<dbReference type="GO" id="GO:0003700">
    <property type="term" value="F:DNA-binding transcription factor activity"/>
    <property type="evidence" value="ECO:0007669"/>
    <property type="project" value="InterPro"/>
</dbReference>
<dbReference type="Pfam" id="PF00126">
    <property type="entry name" value="HTH_1"/>
    <property type="match status" value="1"/>
</dbReference>